<dbReference type="KEGG" id="ruj:E5Z56_07710"/>
<evidence type="ECO:0000313" key="1">
    <source>
        <dbReference type="EMBL" id="QCT07251.1"/>
    </source>
</evidence>
<keyword evidence="2" id="KW-1185">Reference proteome</keyword>
<dbReference type="AlphaFoldDB" id="A0A4P8XVU1"/>
<dbReference type="Proteomes" id="UP000301475">
    <property type="component" value="Chromosome"/>
</dbReference>
<dbReference type="OrthoDB" id="2064210at2"/>
<dbReference type="RefSeq" id="WP_138157294.1">
    <property type="nucleotide sequence ID" value="NZ_CP039381.1"/>
</dbReference>
<proteinExistence type="predicted"/>
<reference evidence="1 2" key="1">
    <citation type="submission" date="2019-04" db="EMBL/GenBank/DDBJ databases">
        <authorList>
            <person name="Embree M."/>
            <person name="Gaffney J.R."/>
        </authorList>
    </citation>
    <scope>NUCLEOTIDE SEQUENCE [LARGE SCALE GENOMIC DNA]</scope>
    <source>
        <strain evidence="1 2">JE7A12</strain>
    </source>
</reference>
<accession>A0A4P8XVU1</accession>
<gene>
    <name evidence="1" type="ORF">E5Z56_07710</name>
</gene>
<organism evidence="1 2">
    <name type="scientific">Ruminococcus bovis</name>
    <dbReference type="NCBI Taxonomy" id="2564099"/>
    <lineage>
        <taxon>Bacteria</taxon>
        <taxon>Bacillati</taxon>
        <taxon>Bacillota</taxon>
        <taxon>Clostridia</taxon>
        <taxon>Eubacteriales</taxon>
        <taxon>Oscillospiraceae</taxon>
        <taxon>Ruminococcus</taxon>
    </lineage>
</organism>
<name>A0A4P8XVU1_9FIRM</name>
<sequence>MRNPKYHIYLTPDERRTVINSLIDLRNDLISRGKYTDVIDELLIKLTKAKVKQIKIKEV</sequence>
<protein>
    <submittedName>
        <fullName evidence="1">Uncharacterized protein</fullName>
    </submittedName>
</protein>
<evidence type="ECO:0000313" key="2">
    <source>
        <dbReference type="Proteomes" id="UP000301475"/>
    </source>
</evidence>
<dbReference type="EMBL" id="CP039381">
    <property type="protein sequence ID" value="QCT07251.1"/>
    <property type="molecule type" value="Genomic_DNA"/>
</dbReference>